<evidence type="ECO:0000256" key="15">
    <source>
        <dbReference type="ARBA" id="ARBA00022837"/>
    </source>
</evidence>
<evidence type="ECO:0000256" key="8">
    <source>
        <dbReference type="ARBA" id="ARBA00022583"/>
    </source>
</evidence>
<keyword evidence="8" id="KW-0254">Endocytosis</keyword>
<dbReference type="FunFam" id="4.10.400.10:FF:000024">
    <property type="entry name" value="Low-density lipoprotein RecePtor related"/>
    <property type="match status" value="1"/>
</dbReference>
<feature type="disulfide bond" evidence="31">
    <location>
        <begin position="3780"/>
        <end position="3798"/>
    </location>
</feature>
<dbReference type="Proteomes" id="UP000192578">
    <property type="component" value="Unassembled WGS sequence"/>
</dbReference>
<dbReference type="SMART" id="SM00192">
    <property type="entry name" value="LDLa"/>
    <property type="match status" value="36"/>
</dbReference>
<keyword evidence="15" id="KW-0106">Calcium</keyword>
<feature type="disulfide bond" evidence="31">
    <location>
        <begin position="1136"/>
        <end position="1154"/>
    </location>
</feature>
<comment type="similarity">
    <text evidence="4">Belongs to the LDLR family.</text>
</comment>
<feature type="disulfide bond" evidence="31">
    <location>
        <begin position="1070"/>
        <end position="1085"/>
    </location>
</feature>
<dbReference type="InterPro" id="IPR056588">
    <property type="entry name" value="EGF_LRP2"/>
</dbReference>
<dbReference type="Gene3D" id="2.120.10.30">
    <property type="entry name" value="TolB, C-terminal domain"/>
    <property type="match status" value="8"/>
</dbReference>
<feature type="disulfide bond" evidence="31">
    <location>
        <begin position="3823"/>
        <end position="3841"/>
    </location>
</feature>
<feature type="disulfide bond" evidence="31">
    <location>
        <begin position="3128"/>
        <end position="3140"/>
    </location>
</feature>
<evidence type="ECO:0000256" key="20">
    <source>
        <dbReference type="ARBA" id="ARBA00023157"/>
    </source>
</evidence>
<feature type="repeat" description="LDL-receptor class B" evidence="32">
    <location>
        <begin position="1497"/>
        <end position="1543"/>
    </location>
</feature>
<feature type="repeat" description="LDL-receptor class B" evidence="32">
    <location>
        <begin position="3338"/>
        <end position="3380"/>
    </location>
</feature>
<feature type="disulfide bond" evidence="31">
    <location>
        <begin position="1097"/>
        <end position="1115"/>
    </location>
</feature>
<feature type="disulfide bond" evidence="31">
    <location>
        <begin position="2797"/>
        <end position="2815"/>
    </location>
</feature>
<keyword evidence="13" id="KW-1009">Hearing</keyword>
<name>A0A1W0WIH6_HYPEX</name>
<feature type="disulfide bond" evidence="31">
    <location>
        <begin position="1176"/>
        <end position="1194"/>
    </location>
</feature>
<comment type="caution">
    <text evidence="30">Lacks conserved residue(s) required for the propagation of feature annotation.</text>
</comment>
<feature type="compositionally biased region" description="Basic and acidic residues" evidence="33">
    <location>
        <begin position="4642"/>
        <end position="4652"/>
    </location>
</feature>
<feature type="disulfide bond" evidence="31">
    <location>
        <begin position="3855"/>
        <end position="3867"/>
    </location>
</feature>
<dbReference type="FunFam" id="4.10.400.10:FF:000034">
    <property type="entry name" value="Low-density lipoprotein receptor-related protein 2"/>
    <property type="match status" value="3"/>
</dbReference>
<organism evidence="37 38">
    <name type="scientific">Hypsibius exemplaris</name>
    <name type="common">Freshwater tardigrade</name>
    <dbReference type="NCBI Taxonomy" id="2072580"/>
    <lineage>
        <taxon>Eukaryota</taxon>
        <taxon>Metazoa</taxon>
        <taxon>Ecdysozoa</taxon>
        <taxon>Tardigrada</taxon>
        <taxon>Eutardigrada</taxon>
        <taxon>Parachela</taxon>
        <taxon>Hypsibioidea</taxon>
        <taxon>Hypsibiidae</taxon>
        <taxon>Hypsibius</taxon>
    </lineage>
</organism>
<feature type="disulfide bond" evidence="31">
    <location>
        <begin position="3107"/>
        <end position="3122"/>
    </location>
</feature>
<evidence type="ECO:0000256" key="28">
    <source>
        <dbReference type="ARBA" id="ARBA00077868"/>
    </source>
</evidence>
<feature type="disulfide bond" evidence="31">
    <location>
        <begin position="3981"/>
        <end position="3993"/>
    </location>
</feature>
<keyword evidence="24" id="KW-0966">Cell projection</keyword>
<evidence type="ECO:0000256" key="10">
    <source>
        <dbReference type="ARBA" id="ARBA00022723"/>
    </source>
</evidence>
<feature type="disulfide bond" evidence="31">
    <location>
        <begin position="303"/>
        <end position="318"/>
    </location>
</feature>
<feature type="repeat" description="LDL-receptor class B" evidence="32">
    <location>
        <begin position="1959"/>
        <end position="2001"/>
    </location>
</feature>
<dbReference type="InterPro" id="IPR009030">
    <property type="entry name" value="Growth_fac_rcpt_cys_sf"/>
</dbReference>
<evidence type="ECO:0000256" key="2">
    <source>
        <dbReference type="ARBA" id="ARBA00004279"/>
    </source>
</evidence>
<feature type="disulfide bond" evidence="31">
    <location>
        <begin position="1298"/>
        <end position="1316"/>
    </location>
</feature>
<dbReference type="GO" id="GO:0006898">
    <property type="term" value="P:receptor-mediated endocytosis"/>
    <property type="evidence" value="ECO:0007669"/>
    <property type="project" value="UniProtKB-ARBA"/>
</dbReference>
<feature type="repeat" description="LDL-receptor class B" evidence="32">
    <location>
        <begin position="491"/>
        <end position="533"/>
    </location>
</feature>
<dbReference type="GO" id="GO:0017124">
    <property type="term" value="F:SH3 domain binding"/>
    <property type="evidence" value="ECO:0007669"/>
    <property type="project" value="UniProtKB-KW"/>
</dbReference>
<keyword evidence="18" id="KW-0729">SH3-binding</keyword>
<evidence type="ECO:0000256" key="21">
    <source>
        <dbReference type="ARBA" id="ARBA00023170"/>
    </source>
</evidence>
<evidence type="ECO:0000313" key="38">
    <source>
        <dbReference type="Proteomes" id="UP000192578"/>
    </source>
</evidence>
<dbReference type="InterPro" id="IPR000742">
    <property type="entry name" value="EGF"/>
</dbReference>
<evidence type="ECO:0000256" key="13">
    <source>
        <dbReference type="ARBA" id="ARBA00022740"/>
    </source>
</evidence>
<keyword evidence="21 37" id="KW-0675">Receptor</keyword>
<evidence type="ECO:0000256" key="11">
    <source>
        <dbReference type="ARBA" id="ARBA00022729"/>
    </source>
</evidence>
<evidence type="ECO:0000256" key="5">
    <source>
        <dbReference type="ARBA" id="ARBA00022475"/>
    </source>
</evidence>
<feature type="disulfide bond" evidence="31">
    <location>
        <begin position="3095"/>
        <end position="3113"/>
    </location>
</feature>
<feature type="disulfide bond" evidence="31">
    <location>
        <begin position="2966"/>
        <end position="2984"/>
    </location>
</feature>
<dbReference type="SUPFAM" id="SSF63825">
    <property type="entry name" value="YWTD domain"/>
    <property type="match status" value="8"/>
</dbReference>
<dbReference type="Pfam" id="PF00057">
    <property type="entry name" value="Ldl_recept_a"/>
    <property type="match status" value="34"/>
</dbReference>
<keyword evidence="37" id="KW-0449">Lipoprotein</keyword>
<feature type="disulfide bond" evidence="31">
    <location>
        <begin position="91"/>
        <end position="109"/>
    </location>
</feature>
<dbReference type="InterPro" id="IPR018097">
    <property type="entry name" value="EGF_Ca-bd_CS"/>
</dbReference>
<dbReference type="CDD" id="cd00112">
    <property type="entry name" value="LDLa"/>
    <property type="match status" value="33"/>
</dbReference>
<dbReference type="InterPro" id="IPR036055">
    <property type="entry name" value="LDL_receptor-like_sf"/>
</dbReference>
<sequence length="4659" mass="516148">MRLLLLGIAFCVQWSRLESQQSPIRSASHFRLAPTALSLAGCPYSAPVFTCRSTGECIPMYFACDGEKDCADGSDEEQCATRPCPDGFFQCSNGQCIPENWKCDYYADCKNGDDEKQNCAPPVCESHQFSCRTYTWNTTYCIPQHWKCDKTADCADGSDEDTCDYRQCLADDFRCTSSNLCIAKEKHCDSVYDCRDNSDERGCNRTSCYRGQFLCKSRDRCIAESDVCNHRDDCGDGSDELNCTFADCSPSEMRCGTGECIASERKCDGVNDCSDSSDERNCTACTADFFACSGTCIPKSQVCDGKTQCARNEDEAACKSDKCGLLSCDFQCRPSLFGGECFCADGYMLDPATNRTCINRNECEVWGFCDQMCVDVLGSYRCMCNPGYQLEKQGTCRVADVSKLRIIYARREGIYEVDKQALKIRRLVNTSKAFAVDYHFLNDKLYWTDTDERRPAIYSAPLGDVENRLNTTVATLALKNPVSIAVDWVANKLYVVDLAAKRIDVMELDGRYRAIVISQNLTAPLAIAIDPLQGAMFISDSKRIERASMDGTARKTILNDRMYYVSSIATDLIARRIYYCDSRLDYIETAKYDGSDRQVVLTGSAFIPHPQGLATFENLVYWTDWTRLGVLAVSKFKGADSIINVQVTKDDPSFPMGVSVYHPLKQIQPATKPCGTNNGDCSHLCIIRQNPNNNGIGYRCACDIGFQLQADGRSCVRLSEFIVYSSQSAIRGVVKDGFQQESFTDAVMPIVGSLRGTNFVALDFDARNNYIYFSDVVADVIYRYHPDGTGKEPIVLSENEGVEGIAVDWASQLLYFLDSGRSTLSCVSLRNTTWRRTIMSNLSRPRALAIHPNKGFIFFTEWQRPANISRVNYNGTGLKRVRKQQLGWPNGVSIDYQADRLYWCDALLDRIQHSDFDGNDVQTIVGRFLLHPFSLSILNEHVYFSDWRFDAVVRANKKTGGDQVIMTTIDPDDRLYGVKAFSVSNQPIVPNHPCLGAGNGGCSHFCFPKLVSDDINSQLTFECSCPYGMKLGDDGKVCTQNAQEPIARQCASTTDFACANGRCITARWVCDGDDDCLDNSDEKNCTAPTCSTDQFKCSSGRCIPSRWKCDGDNDCGDFSDEASCANVTCETTEFRCNNSRCIPMSWKCDSDNDCGDGSDEGDFCKEKTCQYFQFTCSSGRCIPLSWKCDGDDDCFDRSDENNCPPVVCRASEFRCDNGRQCVREIYRCDGYRDCSDGSDEKQCTSRAPGRCKADELQCTTSRTCIPKKWKCDGQSDCDDGSDETGCTNITCGEEFFTCGNERCVYKSWMCDGRDDCYDGSDETDASCGVKPFTCPSGQWRCVRGDVCVNDSAVCDGKQDCPQGSDEGPRCSAEKCDPIAMRCSNLCIQTPMGPLCRCPVGMVLRADGKNCDDVDECENPSTCSQICTNTKGGFHCECANGYQIGPDHRSCKAINDSAVVFISNRRTILKTGLSGMNIEAYNTNVTNVVALAADLKMGRIFWSDLRQKAIMRGPADGKNRTDTRRAIITSGVDVVEGMVFDWIGRNLYWTDSSLDTINAATSDGRHRIVLFAQNISRPRGITLDPRDGARFLFWTEWGERPRIERASLDGTARKSIITVKIFWPNGLAIDLPNKRLYFADSKLDFIDFCNYDGSGRTQVLASALALHHPHAMAVFEDSMYWTDRQINRVNRADKFKGSNSSVMTYKIAQPLGILVYHAVTQPDEKNPCENSGCSHMCLLSANATASFTCVCPSGFILAGDKRACGEIPDLQFLMTMQDKSLRGIRMDLADKEWQAPLSVVGMENGYDFAVDSENRMFYYTQKDDKSDNGTLWSINFDGDNRTRILRTGLIGSPYSVAYDYIGQNLYVGNVEQKQILMTRNNARRQIYKVVLGNNGNETGVSRPVSLAISPAEGLLFWGDNGGVNIPVKIGKVRLDGQNAAVVFRVDIYKISFITYDPKSQMIYWSDVSKNEISCGRSDGTMRRTIVNHNIQTPQGLVVWDDKLYYADSAYEAITRVDLPAGDKRIDLRTAYTSPRQMKIYRRSSVIDIQSHPCRNNNGGCEQFCIPLGASDRTCGCGAGFTIVDGSKCKSFEQFAIISQLSQIQGIFFAGNSSEIAMTPISGPERNALHVDFYYQDRWIYWTDFNKDRSPELPNGIFRIHPDGSGFKQIISTGVGVTGIRGLAVDWVAGNIYFTNVFATETFVEVCRLDGKFRKVLFKTERDSPRQITVNPIKGFMYWTDYGQFPKIERAYLDGSGRKPIVTSGISTPRDITIDHATNDVYWVDSVVDSIQSVNYLGGNRRDIRSESTGYRLPSPYGVAIYEDKVYWVDRNLQALFRASKFADNKTDPERLMANLETVRDVAIFAQSNQPMPTRRSVCEPEANGCDQLCFAVLSSDDPAAQMERKCGCAMGRLSGDQQTCIAWEEYLIYTDMGNLRGMHFNPEFTGSPFEANGVTIQSITGMDFDGKNKRLIFAINGPRPAIRWISVRNPSDNGTIIFKSDNFTNPKASGLLAQPEGIAYDWTSDRIYWADSSRKKIFSTDFAGTSSIAVVDVTRPKAIALHPCRGQIYFTDWVIPNGVIKRASLAGTNIEVVVSKGLVQPTGLAIDYADDMIYYADAILEKLERCKLDCVTPETLITSAIYPYALTVWGDYIYWSDISLRGIYRAEKYSGARLETLVSRLPSAPRALLAYSPSKQNCSGSPCDYNNGGCFQTCSPNFNGSVTCGCNASSTLVNAGTYCAPDNQTASPSCDVANFFCHNGKCIQRQWACDGDDDCGDNSDEDKKYCAVRSCGANEFQCANKKCISAAWRCDHENDCGDGSDELLCTYKKCGDNEFTCENSRCISQDQVCDGINDCKDNSTSDENSINCPSVNRTCPRNTLKCNTTNICIDPYWLCDGDNDCGDNSDENPMFCQKTTCPTNSFRCPNMRCIPGTWYCDGDNDCGDGADEPANYCNSTSRTCYGNLFTCGNGNCIPQIFVCDGDVDCPDGSDESVAQCRNHTCSANEFECPSNKAAGRNPCIYRQWVCDGDPDCAGGEDEKQPGCPPQQNCSSTDFACANGRCVNSKYKCDHEDDCGDRSDEYATCVYTPCQANEIACSSGRCIPSQWKCDGDNDCRDGSDEQNCTNTTICDVNQFQCDSGQCILQTLVCNKVMDCNDTSDERHCGINECARVQDNQCGQGCIDTATGFKCTCNQGYKLLADGKACKDIDECLEVPGTCDQYCSNTVGSFICKCNSTYYTSLGDNKSCKRNDNLEPWLIFSNRHYIRNLTTDGKYLRLVKSELRNVVALDFDMAQGKIYYADVETRRIVRINASNPNGTAEILIRHQVNGLEGLSVDWIGKKMYWADRVVKELAVAELNGTGRMTLLRTGLSEPRAVVVHPGTGYVYFTDWGLTPFIARIGMDGIMFKRIVTEKLGWPNALTIDYITDKLIWADAHLNVVEMSDMEGRNRVKVLSGQMVVPHVFSLTVMDGYLYWTDWDFQAVMKAKMFVDKNGTIIRNTTHRPYDINIWHPVRQPVYDNPCAQNNAGCSHLCLLSPGIFDNKVGYSCACPTNFGLLPDEHTCVANCSANQFRCGKPDEKCIPVLWRCDGEKDCGDGSDEGGTCPPRRCLPGQFQCANSNCTLPLFICDGKDDCGDKSDEKTCNVPCDQWQFKCNRTGRCIPQGWACDGDDDCGDNSDEAGAVCKAKACDLDTEFKCKTSGRCIPKSWYCDFDDDCGDGSDEPPGQCRNRTCLAGWSRCQGSPLNYRCIPNWHICDGKNDCRDGWDELPINCPNCTARGQFQCRNRKCVPQRWTCDFQDDCGDRSDEDPTYCEGRYRNCSEMEYKCGNGRCILARWVCDQDNDCGDMSDEQNCTNFKCNAEQFTCTSGHCISKRFVCDGDRDCLDNSDERNCSTKFPGGQCPTTRFTCDNGVCISPDWLCDADNDCGDNSDETQKACTLLPKCDPATKFLCGNGKCIPRYRICDGFDTCGDGSDESPSICRPKCQAGDFKCQDGTCVAPEKVCDRNRDCPNGQDEDGCISATDAIKSCTNNNGGCLHNCNPLANGYYCSCREGFQVSPRDHRSCIEIDMCSIPWLNNCTQICTNTKDSFVCSCKEGFNVMGKDCLAADAPSLLLASGSEIRRLKMNRAGSGPYDNVISNESRINAVDYDIKNDMIYWADSNDRTIKRSFIPHADSETRAGHPQTLDIPSVTKPDGLSVDWVGGNIYWSDTRPRTRRDVGFESGENGGILSVATLDGRYPKTLFVDASSKPTAVAVNPQRGLIYWALVGDRPRIMSAWMDGSNGRVVVGDRLGHPTGIAIDFYQNGRIYWSDSKGNVIESANFDGSDRRVIIRKDADRPVRVDVFEGSVYWLTRDTGLVYRQDKFGGGARSLVESKLGVSNDIKIYQKQYYNASLTSACSTGNNPCSHLCLITPNGFVCACPDGARWVIGDQSRRRCDAATVELKSPPLRCRCQNQGYCVESQPGNVTCMCPAGLSGSSCENGQPAGVILSATGISAAAIVVPILLILLALGIALLGIMYFRKQRKNKAFANTGPVAFRSGTNVEFGGAGFVGDAPQMEAMPSEFQLREKSNFTNPMYEHMGSMETQAERAAADPSEVRRAMSYEPKPFTDIAEPSSAVLAPSSSATISKAHPRPRTTALDPTPSDSHHDKVKLVVEDNSSDA</sequence>
<feature type="disulfide bond" evidence="31">
    <location>
        <begin position="2749"/>
        <end position="2761"/>
    </location>
</feature>
<evidence type="ECO:0000256" key="24">
    <source>
        <dbReference type="ARBA" id="ARBA00023273"/>
    </source>
</evidence>
<dbReference type="GO" id="GO:0031904">
    <property type="term" value="C:endosome lumen"/>
    <property type="evidence" value="ECO:0007669"/>
    <property type="project" value="UniProtKB-SubCell"/>
</dbReference>
<evidence type="ECO:0000256" key="7">
    <source>
        <dbReference type="ARBA" id="ARBA00022553"/>
    </source>
</evidence>
<evidence type="ECO:0000256" key="3">
    <source>
        <dbReference type="ARBA" id="ARBA00004489"/>
    </source>
</evidence>
<dbReference type="OrthoDB" id="21182at2759"/>
<dbReference type="PROSITE" id="PS00010">
    <property type="entry name" value="ASX_HYDROXYL"/>
    <property type="match status" value="2"/>
</dbReference>
<feature type="repeat" description="LDL-receptor class B" evidence="32">
    <location>
        <begin position="575"/>
        <end position="619"/>
    </location>
</feature>
<dbReference type="FunFam" id="2.10.25.10:FF:000009">
    <property type="entry name" value="Low-density lipoprotein receptor isoform 1"/>
    <property type="match status" value="3"/>
</dbReference>
<evidence type="ECO:0000256" key="16">
    <source>
        <dbReference type="ARBA" id="ARBA00022902"/>
    </source>
</evidence>
<dbReference type="EMBL" id="MTYJ01000096">
    <property type="protein sequence ID" value="OQV14979.1"/>
    <property type="molecule type" value="Genomic_DNA"/>
</dbReference>
<feature type="disulfide bond" evidence="31">
    <location>
        <begin position="2756"/>
        <end position="2774"/>
    </location>
</feature>
<keyword evidence="12" id="KW-0677">Repeat</keyword>
<dbReference type="InterPro" id="IPR011042">
    <property type="entry name" value="6-blade_b-propeller_TolB-like"/>
</dbReference>
<keyword evidence="16" id="KW-0524">Neurogenesis</keyword>
<keyword evidence="23" id="KW-0325">Glycoprotein</keyword>
<dbReference type="FunFam" id="4.10.400.10:FF:000002">
    <property type="entry name" value="Low-density lipoprotein receptor-related protein 1"/>
    <property type="match status" value="3"/>
</dbReference>
<feature type="repeat" description="LDL-receptor class B" evidence="32">
    <location>
        <begin position="4257"/>
        <end position="4300"/>
    </location>
</feature>
<feature type="disulfide bond" evidence="31">
    <location>
        <begin position="188"/>
        <end position="203"/>
    </location>
</feature>
<keyword evidence="22" id="KW-0168">Coated pit</keyword>
<feature type="disulfide bond" evidence="31">
    <location>
        <begin position="1188"/>
        <end position="1203"/>
    </location>
</feature>
<feature type="disulfide bond" evidence="31">
    <location>
        <begin position="3147"/>
        <end position="3162"/>
    </location>
</feature>
<feature type="disulfide bond" evidence="31">
    <location>
        <begin position="2959"/>
        <end position="2971"/>
    </location>
</feature>
<dbReference type="GO" id="GO:0005905">
    <property type="term" value="C:clathrin-coated pit"/>
    <property type="evidence" value="ECO:0007669"/>
    <property type="project" value="UniProtKB-KW"/>
</dbReference>
<dbReference type="GO" id="GO:0016324">
    <property type="term" value="C:apical plasma membrane"/>
    <property type="evidence" value="ECO:0007669"/>
    <property type="project" value="UniProtKB-SubCell"/>
</dbReference>
<dbReference type="PRINTS" id="PR00261">
    <property type="entry name" value="LDLRECEPTOR"/>
</dbReference>
<feature type="disulfide bond" evidence="31">
    <location>
        <begin position="3606"/>
        <end position="3618"/>
    </location>
</feature>
<dbReference type="InterPro" id="IPR023415">
    <property type="entry name" value="LDLR_class-A_CS"/>
</dbReference>
<feature type="repeat" description="LDL-receptor class B" evidence="32">
    <location>
        <begin position="2565"/>
        <end position="2609"/>
    </location>
</feature>
<dbReference type="FunFam" id="2.120.10.30:FF:000008">
    <property type="entry name" value="Low-density lipoprotein receptor-related protein 4"/>
    <property type="match status" value="1"/>
</dbReference>
<evidence type="ECO:0000256" key="19">
    <source>
        <dbReference type="ARBA" id="ARBA00023136"/>
    </source>
</evidence>
<dbReference type="Gene3D" id="2.10.25.10">
    <property type="entry name" value="Laminin"/>
    <property type="match status" value="8"/>
</dbReference>
<feature type="signal peptide" evidence="35">
    <location>
        <begin position="1"/>
        <end position="19"/>
    </location>
</feature>
<dbReference type="FunFam" id="4.10.400.10:FF:000005">
    <property type="entry name" value="low-density lipoprotein receptor-related protein 1B"/>
    <property type="match status" value="2"/>
</dbReference>
<feature type="disulfide bond" evidence="31">
    <location>
        <begin position="3625"/>
        <end position="3640"/>
    </location>
</feature>
<dbReference type="GO" id="GO:0007605">
    <property type="term" value="P:sensory perception of sound"/>
    <property type="evidence" value="ECO:0007669"/>
    <property type="project" value="UniProtKB-KW"/>
</dbReference>
<dbReference type="Pfam" id="PF14670">
    <property type="entry name" value="FXa_inhibition"/>
    <property type="match status" value="2"/>
</dbReference>
<evidence type="ECO:0000256" key="1">
    <source>
        <dbReference type="ARBA" id="ARBA00004247"/>
    </source>
</evidence>
<feature type="disulfide bond" evidence="31">
    <location>
        <begin position="3905"/>
        <end position="3923"/>
    </location>
</feature>
<feature type="disulfide bond" evidence="31">
    <location>
        <begin position="2790"/>
        <end position="2802"/>
    </location>
</feature>
<feature type="disulfide bond" evidence="31">
    <location>
        <begin position="1271"/>
        <end position="1286"/>
    </location>
</feature>
<evidence type="ECO:0000256" key="33">
    <source>
        <dbReference type="SAM" id="MobiDB-lite"/>
    </source>
</evidence>
<comment type="caution">
    <text evidence="37">The sequence shown here is derived from an EMBL/GenBank/DDBJ whole genome shotgun (WGS) entry which is preliminary data.</text>
</comment>
<feature type="disulfide bond" evidence="31">
    <location>
        <begin position="3835"/>
        <end position="3850"/>
    </location>
</feature>
<evidence type="ECO:0000256" key="23">
    <source>
        <dbReference type="ARBA" id="ARBA00023180"/>
    </source>
</evidence>
<keyword evidence="38" id="KW-1185">Reference proteome</keyword>
<feature type="disulfide bond" evidence="31">
    <location>
        <begin position="148"/>
        <end position="163"/>
    </location>
</feature>
<dbReference type="InterPro" id="IPR026823">
    <property type="entry name" value="cEGF"/>
</dbReference>
<dbReference type="GO" id="GO:0030424">
    <property type="term" value="C:axon"/>
    <property type="evidence" value="ECO:0007669"/>
    <property type="project" value="UniProtKB-SubCell"/>
</dbReference>
<dbReference type="GO" id="GO:0030425">
    <property type="term" value="C:dendrite"/>
    <property type="evidence" value="ECO:0007669"/>
    <property type="project" value="UniProtKB-SubCell"/>
</dbReference>
<dbReference type="InterPro" id="IPR000152">
    <property type="entry name" value="EGF-type_Asp/Asn_hydroxyl_site"/>
</dbReference>
<keyword evidence="6 30" id="KW-0245">EGF-like domain</keyword>
<dbReference type="PROSITE" id="PS01209">
    <property type="entry name" value="LDLRA_1"/>
    <property type="match status" value="18"/>
</dbReference>
<dbReference type="GO" id="GO:0030001">
    <property type="term" value="P:metal ion transport"/>
    <property type="evidence" value="ECO:0007669"/>
    <property type="project" value="UniProtKB-ARBA"/>
</dbReference>
<feature type="disulfide bond" evidence="31">
    <location>
        <begin position="1291"/>
        <end position="1303"/>
    </location>
</feature>
<feature type="disulfide bond" evidence="31">
    <location>
        <begin position="64"/>
        <end position="79"/>
    </location>
</feature>
<proteinExistence type="inferred from homology"/>
<feature type="disulfide bond" evidence="31">
    <location>
        <begin position="84"/>
        <end position="96"/>
    </location>
</feature>
<feature type="disulfide bond" evidence="31">
    <location>
        <begin position="3048"/>
        <end position="3060"/>
    </location>
</feature>
<evidence type="ECO:0000256" key="4">
    <source>
        <dbReference type="ARBA" id="ARBA00009939"/>
    </source>
</evidence>
<evidence type="ECO:0000313" key="37">
    <source>
        <dbReference type="EMBL" id="OQV14979.1"/>
    </source>
</evidence>
<feature type="disulfide bond" evidence="31">
    <location>
        <begin position="1090"/>
        <end position="1102"/>
    </location>
</feature>
<evidence type="ECO:0000256" key="17">
    <source>
        <dbReference type="ARBA" id="ARBA00022989"/>
    </source>
</evidence>
<dbReference type="PANTHER" id="PTHR22722">
    <property type="entry name" value="LOW-DENSITY LIPOPROTEIN RECEPTOR-RELATED PROTEIN 2-RELATED"/>
    <property type="match status" value="1"/>
</dbReference>
<feature type="disulfide bond" evidence="31">
    <location>
        <begin position="1169"/>
        <end position="1181"/>
    </location>
</feature>
<feature type="repeat" description="LDL-receptor class B" evidence="32">
    <location>
        <begin position="1544"/>
        <end position="1586"/>
    </location>
</feature>
<evidence type="ECO:0000256" key="35">
    <source>
        <dbReference type="SAM" id="SignalP"/>
    </source>
</evidence>
<feature type="disulfide bond" evidence="31">
    <location>
        <begin position="3874"/>
        <end position="3889"/>
    </location>
</feature>
<feature type="disulfide bond" evidence="31">
    <location>
        <begin position="1129"/>
        <end position="1141"/>
    </location>
</feature>
<dbReference type="InterPro" id="IPR051221">
    <property type="entry name" value="LDLR-related"/>
</dbReference>
<evidence type="ECO:0000256" key="34">
    <source>
        <dbReference type="SAM" id="Phobius"/>
    </source>
</evidence>
<feature type="disulfide bond" evidence="31">
    <location>
        <begin position="3898"/>
        <end position="3910"/>
    </location>
</feature>
<evidence type="ECO:0000256" key="22">
    <source>
        <dbReference type="ARBA" id="ARBA00023176"/>
    </source>
</evidence>
<evidence type="ECO:0000256" key="29">
    <source>
        <dbReference type="ARBA" id="ARBA00080738"/>
    </source>
</evidence>
<feature type="repeat" description="LDL-receptor class B" evidence="32">
    <location>
        <begin position="3425"/>
        <end position="3467"/>
    </location>
</feature>
<keyword evidence="17 34" id="KW-1133">Transmembrane helix</keyword>
<evidence type="ECO:0000256" key="32">
    <source>
        <dbReference type="PROSITE-ProRule" id="PRU00461"/>
    </source>
</evidence>
<keyword evidence="9 34" id="KW-0812">Transmembrane</keyword>
<feature type="compositionally biased region" description="Low complexity" evidence="33">
    <location>
        <begin position="4609"/>
        <end position="4622"/>
    </location>
</feature>
<feature type="disulfide bond" evidence="31">
    <location>
        <begin position="3135"/>
        <end position="3153"/>
    </location>
</feature>
<evidence type="ECO:0000256" key="6">
    <source>
        <dbReference type="ARBA" id="ARBA00022536"/>
    </source>
</evidence>
<dbReference type="PROSITE" id="PS01186">
    <property type="entry name" value="EGF_2"/>
    <property type="match status" value="4"/>
</dbReference>
<feature type="chain" id="PRO_5010722549" description="Low-density lipoprotein receptor-related protein 2" evidence="35">
    <location>
        <begin position="20"/>
        <end position="4659"/>
    </location>
</feature>
<evidence type="ECO:0000256" key="14">
    <source>
        <dbReference type="ARBA" id="ARBA00022753"/>
    </source>
</evidence>
<dbReference type="GO" id="GO:0007399">
    <property type="term" value="P:nervous system development"/>
    <property type="evidence" value="ECO:0007669"/>
    <property type="project" value="UniProtKB-KW"/>
</dbReference>
<keyword evidence="5" id="KW-1003">Cell membrane</keyword>
<keyword evidence="7" id="KW-0597">Phosphoprotein</keyword>
<dbReference type="CDD" id="cd00054">
    <property type="entry name" value="EGF_CA"/>
    <property type="match status" value="2"/>
</dbReference>
<dbReference type="FunFam" id="4.10.400.10:FF:000062">
    <property type="entry name" value="Terribly reduced optic lobes, isoform AI"/>
    <property type="match status" value="1"/>
</dbReference>
<feature type="disulfide bond" evidence="31">
    <location>
        <begin position="3988"/>
        <end position="4006"/>
    </location>
</feature>
<dbReference type="SMART" id="SM00179">
    <property type="entry name" value="EGF_CA"/>
    <property type="match status" value="9"/>
</dbReference>
<feature type="disulfide bond" evidence="31">
    <location>
        <begin position="3088"/>
        <end position="3100"/>
    </location>
</feature>
<dbReference type="FunFam" id="4.10.400.10:FF:000001">
    <property type="entry name" value="Low-density lipoprotein receptor-related protein 1"/>
    <property type="match status" value="1"/>
</dbReference>
<feature type="repeat" description="LDL-receptor class B" evidence="32">
    <location>
        <begin position="2233"/>
        <end position="2276"/>
    </location>
</feature>
<dbReference type="SMART" id="SM00181">
    <property type="entry name" value="EGF"/>
    <property type="match status" value="21"/>
</dbReference>
<feature type="disulfide bond" evidence="31">
    <location>
        <begin position="2916"/>
        <end position="2928"/>
    </location>
</feature>
<feature type="disulfide bond" evidence="31">
    <location>
        <begin position="3948"/>
        <end position="3966"/>
    </location>
</feature>
<feature type="transmembrane region" description="Helical" evidence="34">
    <location>
        <begin position="4484"/>
        <end position="4517"/>
    </location>
</feature>
<evidence type="ECO:0000256" key="31">
    <source>
        <dbReference type="PROSITE-ProRule" id="PRU00124"/>
    </source>
</evidence>
<evidence type="ECO:0000256" key="30">
    <source>
        <dbReference type="PROSITE-ProRule" id="PRU00076"/>
    </source>
</evidence>
<keyword evidence="10" id="KW-0479">Metal-binding</keyword>
<feature type="repeat" description="LDL-receptor class B" evidence="32">
    <location>
        <begin position="1589"/>
        <end position="1632"/>
    </location>
</feature>
<dbReference type="PROSITE" id="PS50026">
    <property type="entry name" value="EGF_3"/>
    <property type="match status" value="1"/>
</dbReference>
<comment type="subcellular location">
    <subcellularLocation>
        <location evidence="1">Apical cell membrane</location>
        <topology evidence="1">Single-pass type I membrane protein</topology>
    </subcellularLocation>
    <subcellularLocation>
        <location evidence="3">Cell projection</location>
        <location evidence="3">Axon</location>
    </subcellularLocation>
    <subcellularLocation>
        <location evidence="2">Cell projection</location>
        <location evidence="2">Dendrite</location>
    </subcellularLocation>
    <subcellularLocation>
        <location evidence="26">Endosome lumen</location>
    </subcellularLocation>
    <subcellularLocation>
        <location evidence="25">Membrane</location>
        <location evidence="25">Coated pit</location>
    </subcellularLocation>
</comment>
<keyword evidence="19 34" id="KW-0472">Membrane</keyword>
<feature type="disulfide bond" evidence="31">
    <location>
        <begin position="3862"/>
        <end position="3880"/>
    </location>
</feature>
<gene>
    <name evidence="37" type="ORF">BV898_10880</name>
</gene>
<evidence type="ECO:0000256" key="26">
    <source>
        <dbReference type="ARBA" id="ARBA00046273"/>
    </source>
</evidence>
<keyword evidence="14" id="KW-0967">Endosome</keyword>
<evidence type="ECO:0000256" key="12">
    <source>
        <dbReference type="ARBA" id="ARBA00022737"/>
    </source>
</evidence>
<dbReference type="PROSITE" id="PS50068">
    <property type="entry name" value="LDLRA_2"/>
    <property type="match status" value="36"/>
</dbReference>
<feature type="disulfide bond" evidence="31">
    <location>
        <begin position="1109"/>
        <end position="1124"/>
    </location>
</feature>
<evidence type="ECO:0000259" key="36">
    <source>
        <dbReference type="PROSITE" id="PS50026"/>
    </source>
</evidence>
<reference evidence="38" key="1">
    <citation type="submission" date="2017-01" db="EMBL/GenBank/DDBJ databases">
        <title>Comparative genomics of anhydrobiosis in the tardigrade Hypsibius dujardini.</title>
        <authorList>
            <person name="Yoshida Y."/>
            <person name="Koutsovoulos G."/>
            <person name="Laetsch D."/>
            <person name="Stevens L."/>
            <person name="Kumar S."/>
            <person name="Horikawa D."/>
            <person name="Ishino K."/>
            <person name="Komine S."/>
            <person name="Tomita M."/>
            <person name="Blaxter M."/>
            <person name="Arakawa K."/>
        </authorList>
    </citation>
    <scope>NUCLEOTIDE SEQUENCE [LARGE SCALE GENOMIC DNA]</scope>
    <source>
        <strain evidence="38">Z151</strain>
    </source>
</reference>
<evidence type="ECO:0000256" key="9">
    <source>
        <dbReference type="ARBA" id="ARBA00022692"/>
    </source>
</evidence>
<dbReference type="PROSITE" id="PS01187">
    <property type="entry name" value="EGF_CA"/>
    <property type="match status" value="3"/>
</dbReference>
<dbReference type="PANTHER" id="PTHR22722:SF14">
    <property type="entry name" value="MEGALIN, ISOFORM A"/>
    <property type="match status" value="1"/>
</dbReference>
<dbReference type="FunFam" id="4.10.400.10:FF:000189">
    <property type="entry name" value="low-density lipoprotein receptor 1"/>
    <property type="match status" value="1"/>
</dbReference>
<feature type="disulfide bond" evidence="30">
    <location>
        <begin position="4467"/>
        <end position="4476"/>
    </location>
</feature>
<feature type="disulfide bond" evidence="31">
    <location>
        <begin position="3055"/>
        <end position="3073"/>
    </location>
</feature>
<feature type="disulfide bond" evidence="31">
    <location>
        <begin position="255"/>
        <end position="273"/>
    </location>
</feature>
<feature type="domain" description="EGF-like" evidence="36">
    <location>
        <begin position="4443"/>
        <end position="4477"/>
    </location>
</feature>
<feature type="region of interest" description="Disordered" evidence="33">
    <location>
        <begin position="4604"/>
        <end position="4659"/>
    </location>
</feature>
<feature type="repeat" description="LDL-receptor class B" evidence="32">
    <location>
        <begin position="899"/>
        <end position="941"/>
    </location>
</feature>
<dbReference type="InterPro" id="IPR001881">
    <property type="entry name" value="EGF-like_Ca-bd_dom"/>
</dbReference>
<feature type="disulfide bond" evidence="31">
    <location>
        <begin position="1228"/>
        <end position="1243"/>
    </location>
</feature>
<dbReference type="SMART" id="SM00135">
    <property type="entry name" value="LY"/>
    <property type="match status" value="39"/>
</dbReference>
<dbReference type="SUPFAM" id="SSF57196">
    <property type="entry name" value="EGF/Laminin"/>
    <property type="match status" value="1"/>
</dbReference>
<dbReference type="SUPFAM" id="SSF57424">
    <property type="entry name" value="LDL receptor-like module"/>
    <property type="match status" value="34"/>
</dbReference>
<dbReference type="InterPro" id="IPR002172">
    <property type="entry name" value="LDrepeatLR_classA_rpt"/>
</dbReference>
<dbReference type="GO" id="GO:0043235">
    <property type="term" value="C:receptor complex"/>
    <property type="evidence" value="ECO:0007669"/>
    <property type="project" value="UniProtKB-ARBA"/>
</dbReference>
<feature type="repeat" description="LDL-receptor class B" evidence="32">
    <location>
        <begin position="1633"/>
        <end position="1677"/>
    </location>
</feature>
<accession>A0A1W0WIH6</accession>
<evidence type="ECO:0000256" key="27">
    <source>
        <dbReference type="ARBA" id="ARBA00074420"/>
    </source>
</evidence>
<dbReference type="Pfam" id="PF24468">
    <property type="entry name" value="EGF_LRP2"/>
    <property type="match status" value="1"/>
</dbReference>
<feature type="disulfide bond" evidence="31">
    <location>
        <begin position="1058"/>
        <end position="1076"/>
    </location>
</feature>
<dbReference type="FunFam" id="4.10.400.10:FF:000011">
    <property type="entry name" value="Low-density lipoprotein receptor-related protein 1"/>
    <property type="match status" value="2"/>
</dbReference>
<dbReference type="Pfam" id="PF00058">
    <property type="entry name" value="Ldl_recept_b"/>
    <property type="match status" value="8"/>
</dbReference>
<feature type="disulfide bond" evidence="31">
    <location>
        <begin position="2923"/>
        <end position="2941"/>
    </location>
</feature>
<dbReference type="Pfam" id="PF12662">
    <property type="entry name" value="cEGF"/>
    <property type="match status" value="1"/>
</dbReference>
<feature type="repeat" description="LDL-receptor class B" evidence="32">
    <location>
        <begin position="3381"/>
        <end position="3424"/>
    </location>
</feature>
<dbReference type="SUPFAM" id="SSF57184">
    <property type="entry name" value="Growth factor receptor domain"/>
    <property type="match status" value="3"/>
</dbReference>
<dbReference type="GO" id="GO:0005509">
    <property type="term" value="F:calcium ion binding"/>
    <property type="evidence" value="ECO:0007669"/>
    <property type="project" value="InterPro"/>
</dbReference>
<dbReference type="PROSITE" id="PS51120">
    <property type="entry name" value="LDLRB"/>
    <property type="match status" value="15"/>
</dbReference>
<protein>
    <recommendedName>
        <fullName evidence="27">Low-density lipoprotein receptor-related protein 2</fullName>
    </recommendedName>
    <alternativeName>
        <fullName evidence="28">Glycoprotein 330</fullName>
    </alternativeName>
    <alternativeName>
        <fullName evidence="29">Megalin</fullName>
    </alternativeName>
</protein>
<feature type="disulfide bond" evidence="31">
    <location>
        <begin position="2836"/>
        <end position="2854"/>
    </location>
</feature>
<dbReference type="InterPro" id="IPR000033">
    <property type="entry name" value="LDLR_classB_rpt"/>
</dbReference>
<dbReference type="Gene3D" id="4.10.400.10">
    <property type="entry name" value="Low-density Lipoprotein Receptor"/>
    <property type="match status" value="36"/>
</dbReference>
<feature type="disulfide bond" evidence="31">
    <location>
        <begin position="267"/>
        <end position="282"/>
    </location>
</feature>
<dbReference type="FunFam" id="4.10.400.10:FF:000045">
    <property type="entry name" value="Low-density lipoprotein receptor-related protein 2"/>
    <property type="match status" value="1"/>
</dbReference>
<keyword evidence="11 35" id="KW-0732">Signal</keyword>
<feature type="repeat" description="LDL-receptor class B" evidence="32">
    <location>
        <begin position="4302"/>
        <end position="4344"/>
    </location>
</feature>
<feature type="disulfide bond" evidence="31">
    <location>
        <begin position="3613"/>
        <end position="3631"/>
    </location>
</feature>
<feature type="disulfide bond" evidence="31">
    <location>
        <begin position="4000"/>
        <end position="4015"/>
    </location>
</feature>
<keyword evidence="20 30" id="KW-1015">Disulfide bond</keyword>
<dbReference type="FunFam" id="2.120.10.30:FF:000241">
    <property type="entry name" value="Low-density lipoprotein receptor-related protein 6"/>
    <property type="match status" value="5"/>
</dbReference>
<feature type="disulfide bond" evidence="31">
    <location>
        <begin position="248"/>
        <end position="260"/>
    </location>
</feature>
<feature type="disulfide bond" evidence="31">
    <location>
        <begin position="228"/>
        <end position="243"/>
    </location>
</feature>
<dbReference type="FunFam" id="2.120.10.30:FF:000035">
    <property type="entry name" value="Low-density lipoprotein receptor-related protein 2"/>
    <property type="match status" value="1"/>
</dbReference>
<evidence type="ECO:0000256" key="25">
    <source>
        <dbReference type="ARBA" id="ARBA00037878"/>
    </source>
</evidence>
<dbReference type="FunFam" id="4.10.400.10:FF:000004">
    <property type="entry name" value="Low-density lipoprotein receptor-related protein 1"/>
    <property type="match status" value="1"/>
</dbReference>
<feature type="disulfide bond" evidence="31">
    <location>
        <begin position="2829"/>
        <end position="2841"/>
    </location>
</feature>
<dbReference type="PROSITE" id="PS00022">
    <property type="entry name" value="EGF_1"/>
    <property type="match status" value="1"/>
</dbReference>
<evidence type="ECO:0000256" key="18">
    <source>
        <dbReference type="ARBA" id="ARBA00023036"/>
    </source>
</evidence>
<feature type="disulfide bond" evidence="31">
    <location>
        <begin position="3816"/>
        <end position="3828"/>
    </location>
</feature>
<feature type="disulfide bond" evidence="31">
    <location>
        <begin position="2809"/>
        <end position="2824"/>
    </location>
</feature>